<dbReference type="InterPro" id="IPR012337">
    <property type="entry name" value="RNaseH-like_sf"/>
</dbReference>
<sequence length="547" mass="59704">MFVRKVRTASGAVAVQVARKVAGRREIVEHVGSAHTDAELGLLIEQANRFITAGQGMFDVEVPAEVVRMDQIADWRAGSGVITAVPPVPTVPGRAVTAGAGRTVGASSRLLFEVLASVYDQLGFGALGDEVFRDLVIARIVEPGSKIDALRVLADLGAEPPAYRTVQRHLAAVGPGNYRDRLAVKCFEHAGKTGGLGLVLYDVTTLYFEAEKEDDLRKVGFSKERRVDPQIVVGLLVDRSGFPLEIGCFEGNTAETRTIVPIINHFRARHDLEVPMIVAADVGMLSVGNLAELDAAGLGFIVGSRTVKAPGDLASHFRWNGTRFTDGQIIDTVTPRTARDQVNDVNKRAEPVFDPDGDPVAWRAIWQYSAPRARRDTVTLNAQEAKARAVVDEGRAVRATRFVKIAGKDRHLDEKALQRARELIGLKGYVTNLPVTTMPAAEVITKYHHLWTIEQSFRMSKTDLRARPMFHRTKDAIEAHLTIVFAALAVSRAVQERTGLAIANVVKQLRPLRTATIEINGAIQDFPPRIPPAQQQILTALQPDPGH</sequence>
<name>A0A7K1FMN9_9ACTN</name>
<dbReference type="Pfam" id="PF01609">
    <property type="entry name" value="DDE_Tnp_1"/>
    <property type="match status" value="1"/>
</dbReference>
<gene>
    <name evidence="2" type="ORF">GIS00_15955</name>
</gene>
<dbReference type="GO" id="GO:0004803">
    <property type="term" value="F:transposase activity"/>
    <property type="evidence" value="ECO:0007669"/>
    <property type="project" value="InterPro"/>
</dbReference>
<evidence type="ECO:0000313" key="3">
    <source>
        <dbReference type="Proteomes" id="UP000460221"/>
    </source>
</evidence>
<dbReference type="GO" id="GO:0006313">
    <property type="term" value="P:DNA transposition"/>
    <property type="evidence" value="ECO:0007669"/>
    <property type="project" value="InterPro"/>
</dbReference>
<dbReference type="EMBL" id="WLYK01000006">
    <property type="protein sequence ID" value="MTD15432.1"/>
    <property type="molecule type" value="Genomic_DNA"/>
</dbReference>
<dbReference type="PANTHER" id="PTHR34614:SF2">
    <property type="entry name" value="TRANSPOSASE IS4-LIKE DOMAIN-CONTAINING PROTEIN"/>
    <property type="match status" value="1"/>
</dbReference>
<dbReference type="SUPFAM" id="SSF53098">
    <property type="entry name" value="Ribonuclease H-like"/>
    <property type="match status" value="1"/>
</dbReference>
<dbReference type="NCBIfam" id="NF033559">
    <property type="entry name" value="transpos_IS1634"/>
    <property type="match status" value="1"/>
</dbReference>
<protein>
    <submittedName>
        <fullName evidence="2">IS1634 family transposase</fullName>
    </submittedName>
</protein>
<proteinExistence type="predicted"/>
<dbReference type="Proteomes" id="UP000460221">
    <property type="component" value="Unassembled WGS sequence"/>
</dbReference>
<dbReference type="AlphaFoldDB" id="A0A7K1FMN9"/>
<evidence type="ECO:0000313" key="2">
    <source>
        <dbReference type="EMBL" id="MTD15432.1"/>
    </source>
</evidence>
<feature type="domain" description="Transposase IS4-like" evidence="1">
    <location>
        <begin position="201"/>
        <end position="488"/>
    </location>
</feature>
<evidence type="ECO:0000259" key="1">
    <source>
        <dbReference type="Pfam" id="PF01609"/>
    </source>
</evidence>
<dbReference type="InterPro" id="IPR047654">
    <property type="entry name" value="IS1634_transpos"/>
</dbReference>
<accession>A0A7K1FMN9</accession>
<comment type="caution">
    <text evidence="2">The sequence shown here is derived from an EMBL/GenBank/DDBJ whole genome shotgun (WGS) entry which is preliminary data.</text>
</comment>
<reference evidence="2 3" key="1">
    <citation type="submission" date="2019-11" db="EMBL/GenBank/DDBJ databases">
        <authorList>
            <person name="Jiang L.-Q."/>
        </authorList>
    </citation>
    <scope>NUCLEOTIDE SEQUENCE [LARGE SCALE GENOMIC DNA]</scope>
    <source>
        <strain evidence="2 3">YIM 132087</strain>
    </source>
</reference>
<dbReference type="RefSeq" id="WP_322098018.1">
    <property type="nucleotide sequence ID" value="NZ_WLYK01000006.1"/>
</dbReference>
<organism evidence="2 3">
    <name type="scientific">Nakamurella alba</name>
    <dbReference type="NCBI Taxonomy" id="2665158"/>
    <lineage>
        <taxon>Bacteria</taxon>
        <taxon>Bacillati</taxon>
        <taxon>Actinomycetota</taxon>
        <taxon>Actinomycetes</taxon>
        <taxon>Nakamurellales</taxon>
        <taxon>Nakamurellaceae</taxon>
        <taxon>Nakamurella</taxon>
    </lineage>
</organism>
<dbReference type="PANTHER" id="PTHR34614">
    <property type="match status" value="1"/>
</dbReference>
<dbReference type="InterPro" id="IPR002559">
    <property type="entry name" value="Transposase_11"/>
</dbReference>
<dbReference type="GO" id="GO:0003677">
    <property type="term" value="F:DNA binding"/>
    <property type="evidence" value="ECO:0007669"/>
    <property type="project" value="InterPro"/>
</dbReference>
<keyword evidence="3" id="KW-1185">Reference proteome</keyword>